<evidence type="ECO:0000256" key="5">
    <source>
        <dbReference type="ARBA" id="ARBA00017322"/>
    </source>
</evidence>
<keyword evidence="6" id="KW-0004">4Fe-4S</keyword>
<comment type="cofactor">
    <cofactor evidence="2">
        <name>[4Fe-4S] cluster</name>
        <dbReference type="ChEBI" id="CHEBI:49883"/>
    </cofactor>
</comment>
<dbReference type="GO" id="GO:0046872">
    <property type="term" value="F:metal ion binding"/>
    <property type="evidence" value="ECO:0007669"/>
    <property type="project" value="UniProtKB-KW"/>
</dbReference>
<comment type="function">
    <text evidence="17">Member of the two-component regulatory system NreB/NreC involved in the control of dissimilatory nitrate/nitrite reduction in response to oxygen. NreB functions as a direct oxygen sensor histidine kinase which is autophosphorylated, in the absence of oxygen, probably at the conserved histidine residue, and transfers its phosphate group probably to a conserved aspartate residue of NreC. NreB/NreC activates the expression of the nitrate (narGHJI) and nitrite (nir) reductase operons, as well as the putative nitrate transporter gene narT.</text>
</comment>
<dbReference type="SUPFAM" id="SSF55874">
    <property type="entry name" value="ATPase domain of HSP90 chaperone/DNA topoisomerase II/histidine kinase"/>
    <property type="match status" value="1"/>
</dbReference>
<dbReference type="PROSITE" id="PS50109">
    <property type="entry name" value="HIS_KIN"/>
    <property type="match status" value="1"/>
</dbReference>
<keyword evidence="9" id="KW-0808">Transferase</keyword>
<dbReference type="EC" id="2.7.13.3" evidence="4"/>
<dbReference type="PANTHER" id="PTHR24421:SF10">
    <property type="entry name" value="NITRATE_NITRITE SENSOR PROTEIN NARQ"/>
    <property type="match status" value="1"/>
</dbReference>
<evidence type="ECO:0000256" key="1">
    <source>
        <dbReference type="ARBA" id="ARBA00000085"/>
    </source>
</evidence>
<keyword evidence="19" id="KW-0472">Membrane</keyword>
<evidence type="ECO:0000256" key="11">
    <source>
        <dbReference type="ARBA" id="ARBA00022741"/>
    </source>
</evidence>
<dbReference type="InterPro" id="IPR036890">
    <property type="entry name" value="HATPase_C_sf"/>
</dbReference>
<dbReference type="GO" id="GO:0005524">
    <property type="term" value="F:ATP binding"/>
    <property type="evidence" value="ECO:0007669"/>
    <property type="project" value="UniProtKB-KW"/>
</dbReference>
<keyword evidence="11" id="KW-0547">Nucleotide-binding</keyword>
<evidence type="ECO:0000256" key="15">
    <source>
        <dbReference type="ARBA" id="ARBA00023012"/>
    </source>
</evidence>
<dbReference type="Pfam" id="PF02518">
    <property type="entry name" value="HATPase_c"/>
    <property type="match status" value="1"/>
</dbReference>
<evidence type="ECO:0000256" key="13">
    <source>
        <dbReference type="ARBA" id="ARBA00022840"/>
    </source>
</evidence>
<evidence type="ECO:0000256" key="10">
    <source>
        <dbReference type="ARBA" id="ARBA00022723"/>
    </source>
</evidence>
<comment type="catalytic activity">
    <reaction evidence="1">
        <text>ATP + protein L-histidine = ADP + protein N-phospho-L-histidine.</text>
        <dbReference type="EC" id="2.7.13.3"/>
    </reaction>
</comment>
<dbReference type="InterPro" id="IPR003594">
    <property type="entry name" value="HATPase_dom"/>
</dbReference>
<evidence type="ECO:0000256" key="17">
    <source>
        <dbReference type="ARBA" id="ARBA00024827"/>
    </source>
</evidence>
<accession>A0A344TI58</accession>
<dbReference type="PANTHER" id="PTHR24421">
    <property type="entry name" value="NITRATE/NITRITE SENSOR PROTEIN NARX-RELATED"/>
    <property type="match status" value="1"/>
</dbReference>
<dbReference type="KEGG" id="run:DR864_11505"/>
<evidence type="ECO:0000256" key="12">
    <source>
        <dbReference type="ARBA" id="ARBA00022777"/>
    </source>
</evidence>
<keyword evidence="16" id="KW-0411">Iron-sulfur</keyword>
<keyword evidence="13" id="KW-0067">ATP-binding</keyword>
<evidence type="ECO:0000313" key="21">
    <source>
        <dbReference type="EMBL" id="AXE18329.1"/>
    </source>
</evidence>
<evidence type="ECO:0000256" key="16">
    <source>
        <dbReference type="ARBA" id="ARBA00023014"/>
    </source>
</evidence>
<dbReference type="GO" id="GO:0046983">
    <property type="term" value="F:protein dimerization activity"/>
    <property type="evidence" value="ECO:0007669"/>
    <property type="project" value="InterPro"/>
</dbReference>
<dbReference type="Pfam" id="PF07730">
    <property type="entry name" value="HisKA_3"/>
    <property type="match status" value="1"/>
</dbReference>
<dbReference type="PRINTS" id="PR00344">
    <property type="entry name" value="BCTRLSENSOR"/>
</dbReference>
<evidence type="ECO:0000259" key="20">
    <source>
        <dbReference type="PROSITE" id="PS50109"/>
    </source>
</evidence>
<reference evidence="21 22" key="1">
    <citation type="submission" date="2018-07" db="EMBL/GenBank/DDBJ databases">
        <title>Genome sequencing of Runella.</title>
        <authorList>
            <person name="Baek M.-G."/>
            <person name="Yi H."/>
        </authorList>
    </citation>
    <scope>NUCLEOTIDE SEQUENCE [LARGE SCALE GENOMIC DNA]</scope>
    <source>
        <strain evidence="21 22">HYN0085</strain>
    </source>
</reference>
<dbReference type="GO" id="GO:0016020">
    <property type="term" value="C:membrane"/>
    <property type="evidence" value="ECO:0007669"/>
    <property type="project" value="InterPro"/>
</dbReference>
<evidence type="ECO:0000256" key="7">
    <source>
        <dbReference type="ARBA" id="ARBA00022490"/>
    </source>
</evidence>
<keyword evidence="19" id="KW-0812">Transmembrane</keyword>
<feature type="domain" description="Histidine kinase" evidence="20">
    <location>
        <begin position="69"/>
        <end position="265"/>
    </location>
</feature>
<keyword evidence="12 21" id="KW-0418">Kinase</keyword>
<dbReference type="InterPro" id="IPR005467">
    <property type="entry name" value="His_kinase_dom"/>
</dbReference>
<comment type="subcellular location">
    <subcellularLocation>
        <location evidence="3">Cytoplasm</location>
    </subcellularLocation>
</comment>
<keyword evidence="15" id="KW-0902">Two-component regulatory system</keyword>
<keyword evidence="8" id="KW-0597">Phosphoprotein</keyword>
<dbReference type="Proteomes" id="UP000251993">
    <property type="component" value="Chromosome"/>
</dbReference>
<dbReference type="SMART" id="SM00387">
    <property type="entry name" value="HATPase_c"/>
    <property type="match status" value="1"/>
</dbReference>
<dbReference type="CDD" id="cd16917">
    <property type="entry name" value="HATPase_UhpB-NarQ-NarX-like"/>
    <property type="match status" value="1"/>
</dbReference>
<keyword evidence="22" id="KW-1185">Reference proteome</keyword>
<organism evidence="21 22">
    <name type="scientific">Runella rosea</name>
    <dbReference type="NCBI Taxonomy" id="2259595"/>
    <lineage>
        <taxon>Bacteria</taxon>
        <taxon>Pseudomonadati</taxon>
        <taxon>Bacteroidota</taxon>
        <taxon>Cytophagia</taxon>
        <taxon>Cytophagales</taxon>
        <taxon>Spirosomataceae</taxon>
        <taxon>Runella</taxon>
    </lineage>
</organism>
<evidence type="ECO:0000256" key="19">
    <source>
        <dbReference type="SAM" id="Phobius"/>
    </source>
</evidence>
<evidence type="ECO:0000256" key="4">
    <source>
        <dbReference type="ARBA" id="ARBA00012438"/>
    </source>
</evidence>
<keyword evidence="7" id="KW-0963">Cytoplasm</keyword>
<dbReference type="Gene3D" id="1.20.5.1930">
    <property type="match status" value="1"/>
</dbReference>
<dbReference type="Gene3D" id="3.30.565.10">
    <property type="entry name" value="Histidine kinase-like ATPase, C-terminal domain"/>
    <property type="match status" value="1"/>
</dbReference>
<dbReference type="InterPro" id="IPR004358">
    <property type="entry name" value="Sig_transdc_His_kin-like_C"/>
</dbReference>
<dbReference type="InterPro" id="IPR050482">
    <property type="entry name" value="Sensor_HK_TwoCompSys"/>
</dbReference>
<evidence type="ECO:0000256" key="6">
    <source>
        <dbReference type="ARBA" id="ARBA00022485"/>
    </source>
</evidence>
<dbReference type="InterPro" id="IPR011712">
    <property type="entry name" value="Sig_transdc_His_kin_sub3_dim/P"/>
</dbReference>
<sequence length="265" mass="30190">MSVSNYPIILMVLSATVVMLLLSTYIFLFMTLHRKRQLQNLQEKANLHAQYQQEILQSQLEIQNQTLQHISGELHDNIGQLLSVARLQLNILEEEETATSAQIREVNDVIDKTIHELRALSKSLDGDFVKDFGLMESLSHELQRIRATSKYQTEIITDGEPYRLEGQKEIVLFRVVQEILNNTLKHSAAKNIKVTLQYEPTQFTLTVQDDGKGFNFEKLKNREMTESGAGLRNIKRRTELIGGNCQLESTLGVGTKIRLQLPIAS</sequence>
<keyword evidence="19" id="KW-1133">Transmembrane helix</keyword>
<evidence type="ECO:0000256" key="18">
    <source>
        <dbReference type="ARBA" id="ARBA00030800"/>
    </source>
</evidence>
<evidence type="ECO:0000256" key="2">
    <source>
        <dbReference type="ARBA" id="ARBA00001966"/>
    </source>
</evidence>
<dbReference type="OrthoDB" id="9760839at2"/>
<protein>
    <recommendedName>
        <fullName evidence="5">Oxygen sensor histidine kinase NreB</fullName>
        <ecNumber evidence="4">2.7.13.3</ecNumber>
    </recommendedName>
    <alternativeName>
        <fullName evidence="18">Nitrogen regulation protein B</fullName>
    </alternativeName>
</protein>
<evidence type="ECO:0000256" key="3">
    <source>
        <dbReference type="ARBA" id="ARBA00004496"/>
    </source>
</evidence>
<evidence type="ECO:0000313" key="22">
    <source>
        <dbReference type="Proteomes" id="UP000251993"/>
    </source>
</evidence>
<evidence type="ECO:0000256" key="8">
    <source>
        <dbReference type="ARBA" id="ARBA00022553"/>
    </source>
</evidence>
<dbReference type="GO" id="GO:0005737">
    <property type="term" value="C:cytoplasm"/>
    <property type="evidence" value="ECO:0007669"/>
    <property type="project" value="UniProtKB-SubCell"/>
</dbReference>
<dbReference type="EMBL" id="CP030850">
    <property type="protein sequence ID" value="AXE18329.1"/>
    <property type="molecule type" value="Genomic_DNA"/>
</dbReference>
<evidence type="ECO:0000256" key="14">
    <source>
        <dbReference type="ARBA" id="ARBA00023004"/>
    </source>
</evidence>
<keyword evidence="10" id="KW-0479">Metal-binding</keyword>
<dbReference type="GO" id="GO:0000155">
    <property type="term" value="F:phosphorelay sensor kinase activity"/>
    <property type="evidence" value="ECO:0007669"/>
    <property type="project" value="InterPro"/>
</dbReference>
<evidence type="ECO:0000256" key="9">
    <source>
        <dbReference type="ARBA" id="ARBA00022679"/>
    </source>
</evidence>
<feature type="transmembrane region" description="Helical" evidence="19">
    <location>
        <begin position="6"/>
        <end position="28"/>
    </location>
</feature>
<proteinExistence type="predicted"/>
<dbReference type="GO" id="GO:0051539">
    <property type="term" value="F:4 iron, 4 sulfur cluster binding"/>
    <property type="evidence" value="ECO:0007669"/>
    <property type="project" value="UniProtKB-KW"/>
</dbReference>
<dbReference type="AlphaFoldDB" id="A0A344TI58"/>
<keyword evidence="14" id="KW-0408">Iron</keyword>
<gene>
    <name evidence="21" type="ORF">DR864_11505</name>
</gene>
<name>A0A344TI58_9BACT</name>